<evidence type="ECO:0000256" key="2">
    <source>
        <dbReference type="ARBA" id="ARBA00022475"/>
    </source>
</evidence>
<dbReference type="InterPro" id="IPR011577">
    <property type="entry name" value="Cyt_b561_bac/Ni-Hgenase"/>
</dbReference>
<dbReference type="Pfam" id="PF01292">
    <property type="entry name" value="Ni_hydr_CYTB"/>
    <property type="match status" value="1"/>
</dbReference>
<evidence type="ECO:0000313" key="8">
    <source>
        <dbReference type="EMBL" id="MDH6059964.1"/>
    </source>
</evidence>
<name>A0AA43GQU3_9CYAN</name>
<feature type="transmembrane region" description="Helical" evidence="6">
    <location>
        <begin position="218"/>
        <end position="237"/>
    </location>
</feature>
<feature type="domain" description="Cytochrome b561 bacterial/Ni-hydrogenase" evidence="7">
    <location>
        <begin position="8"/>
        <end position="175"/>
    </location>
</feature>
<dbReference type="GO" id="GO:0009055">
    <property type="term" value="F:electron transfer activity"/>
    <property type="evidence" value="ECO:0007669"/>
    <property type="project" value="InterPro"/>
</dbReference>
<feature type="transmembrane region" description="Helical" evidence="6">
    <location>
        <begin position="140"/>
        <end position="160"/>
    </location>
</feature>
<feature type="transmembrane region" description="Helical" evidence="6">
    <location>
        <begin position="12"/>
        <end position="35"/>
    </location>
</feature>
<evidence type="ECO:0000313" key="9">
    <source>
        <dbReference type="Proteomes" id="UP001159387"/>
    </source>
</evidence>
<dbReference type="Gene3D" id="1.20.950.20">
    <property type="entry name" value="Transmembrane di-heme cytochromes, Chain C"/>
    <property type="match status" value="1"/>
</dbReference>
<keyword evidence="5 6" id="KW-0472">Membrane</keyword>
<proteinExistence type="predicted"/>
<sequence length="240" mass="27048">MRNSAPYQPLWLRILHGVSGILAITAIITGFLVYNTFDKRFGQLPIGQIEPIQDIHGTVALFFLLVLPAFALYSFHAGENRLLPSDLIRKLTQVGEPIWWVSLQRIVNTLMLIASALAVISGRMMKEEWLPLGELDHLWYYFHLIAWVIMVGCLAIHLLMSAKVGGAPLLLSMLSWQYRPADSPSNWYSRLQGWLSNFPVHFSGGINQLINRNFSLRVIEIFVLVGIITAFALPLFFSGG</sequence>
<keyword evidence="4 6" id="KW-1133">Transmembrane helix</keyword>
<dbReference type="SUPFAM" id="SSF81342">
    <property type="entry name" value="Transmembrane di-heme cytochromes"/>
    <property type="match status" value="1"/>
</dbReference>
<organism evidence="8 9">
    <name type="scientific">Chrysosporum bergii ANA360D</name>
    <dbReference type="NCBI Taxonomy" id="617107"/>
    <lineage>
        <taxon>Bacteria</taxon>
        <taxon>Bacillati</taxon>
        <taxon>Cyanobacteriota</taxon>
        <taxon>Cyanophyceae</taxon>
        <taxon>Nostocales</taxon>
        <taxon>Nodulariaceae</taxon>
        <taxon>Chrysosporum</taxon>
    </lineage>
</organism>
<keyword evidence="3 6" id="KW-0812">Transmembrane</keyword>
<keyword evidence="9" id="KW-1185">Reference proteome</keyword>
<evidence type="ECO:0000256" key="1">
    <source>
        <dbReference type="ARBA" id="ARBA00004651"/>
    </source>
</evidence>
<comment type="caution">
    <text evidence="8">The sequence shown here is derived from an EMBL/GenBank/DDBJ whole genome shotgun (WGS) entry which is preliminary data.</text>
</comment>
<evidence type="ECO:0000256" key="3">
    <source>
        <dbReference type="ARBA" id="ARBA00022692"/>
    </source>
</evidence>
<protein>
    <submittedName>
        <fullName evidence="8">Cytochrome b/b6 domain-containing protein</fullName>
    </submittedName>
</protein>
<dbReference type="InterPro" id="IPR016174">
    <property type="entry name" value="Di-haem_cyt_TM"/>
</dbReference>
<evidence type="ECO:0000256" key="4">
    <source>
        <dbReference type="ARBA" id="ARBA00022989"/>
    </source>
</evidence>
<dbReference type="GO" id="GO:0022904">
    <property type="term" value="P:respiratory electron transport chain"/>
    <property type="evidence" value="ECO:0007669"/>
    <property type="project" value="InterPro"/>
</dbReference>
<dbReference type="Proteomes" id="UP001159387">
    <property type="component" value="Unassembled WGS sequence"/>
</dbReference>
<evidence type="ECO:0000256" key="5">
    <source>
        <dbReference type="ARBA" id="ARBA00023136"/>
    </source>
</evidence>
<feature type="transmembrane region" description="Helical" evidence="6">
    <location>
        <begin position="98"/>
        <end position="120"/>
    </location>
</feature>
<dbReference type="EMBL" id="JANQDH010000038">
    <property type="protein sequence ID" value="MDH6059964.1"/>
    <property type="molecule type" value="Genomic_DNA"/>
</dbReference>
<reference evidence="8 9" key="1">
    <citation type="journal article" date="2023" name="J. Phycol.">
        <title>Chrysosporum ovalisporum is synonymous with the true-branching cyanobacterium Umezakia natans (Nostocales/Aphanizomenonaceae).</title>
        <authorList>
            <person name="McGregor G.B."/>
            <person name="Sendall B.C."/>
            <person name="Niiyama Y."/>
            <person name="Tuji A."/>
            <person name="Willis A."/>
        </authorList>
    </citation>
    <scope>NUCLEOTIDE SEQUENCE [LARGE SCALE GENOMIC DNA]</scope>
    <source>
        <strain evidence="8 9">ANA360D</strain>
    </source>
</reference>
<dbReference type="GO" id="GO:0005886">
    <property type="term" value="C:plasma membrane"/>
    <property type="evidence" value="ECO:0007669"/>
    <property type="project" value="UniProtKB-SubCell"/>
</dbReference>
<dbReference type="AlphaFoldDB" id="A0AA43GQU3"/>
<comment type="subcellular location">
    <subcellularLocation>
        <location evidence="1">Cell membrane</location>
        <topology evidence="1">Multi-pass membrane protein</topology>
    </subcellularLocation>
</comment>
<feature type="transmembrane region" description="Helical" evidence="6">
    <location>
        <begin position="55"/>
        <end position="77"/>
    </location>
</feature>
<evidence type="ECO:0000256" key="6">
    <source>
        <dbReference type="SAM" id="Phobius"/>
    </source>
</evidence>
<gene>
    <name evidence="8" type="ORF">NWP17_05850</name>
</gene>
<accession>A0AA43GQU3</accession>
<evidence type="ECO:0000259" key="7">
    <source>
        <dbReference type="Pfam" id="PF01292"/>
    </source>
</evidence>
<dbReference type="RefSeq" id="WP_280653974.1">
    <property type="nucleotide sequence ID" value="NZ_JANQDH010000038.1"/>
</dbReference>
<keyword evidence="2" id="KW-1003">Cell membrane</keyword>